<evidence type="ECO:0000256" key="10">
    <source>
        <dbReference type="ARBA" id="ARBA00022932"/>
    </source>
</evidence>
<dbReference type="Gene3D" id="3.30.420.10">
    <property type="entry name" value="Ribonuclease H-like superfamily/Ribonuclease H"/>
    <property type="match status" value="1"/>
</dbReference>
<feature type="compositionally biased region" description="Low complexity" evidence="13">
    <location>
        <begin position="214"/>
        <end position="238"/>
    </location>
</feature>
<accession>A0A1A8VNC5</accession>
<dbReference type="EMBL" id="FLQU01000059">
    <property type="protein sequence ID" value="SBS80270.1"/>
    <property type="molecule type" value="Genomic_DNA"/>
</dbReference>
<dbReference type="GO" id="GO:0003887">
    <property type="term" value="F:DNA-directed DNA polymerase activity"/>
    <property type="evidence" value="ECO:0007669"/>
    <property type="project" value="UniProtKB-KW"/>
</dbReference>
<organism evidence="16 17">
    <name type="scientific">Plasmodium ovale curtisi</name>
    <dbReference type="NCBI Taxonomy" id="864141"/>
    <lineage>
        <taxon>Eukaryota</taxon>
        <taxon>Sar</taxon>
        <taxon>Alveolata</taxon>
        <taxon>Apicomplexa</taxon>
        <taxon>Aconoidasida</taxon>
        <taxon>Haemosporida</taxon>
        <taxon>Plasmodiidae</taxon>
        <taxon>Plasmodium</taxon>
        <taxon>Plasmodium (Plasmodium)</taxon>
    </lineage>
</organism>
<feature type="region of interest" description="Disordered" evidence="13">
    <location>
        <begin position="2083"/>
        <end position="2111"/>
    </location>
</feature>
<dbReference type="Gene3D" id="3.30.70.2820">
    <property type="match status" value="1"/>
</dbReference>
<feature type="region of interest" description="Disordered" evidence="13">
    <location>
        <begin position="860"/>
        <end position="881"/>
    </location>
</feature>
<dbReference type="InterPro" id="IPR017964">
    <property type="entry name" value="DNA-dir_DNA_pol_B_CS"/>
</dbReference>
<evidence type="ECO:0000256" key="1">
    <source>
        <dbReference type="ARBA" id="ARBA00004123"/>
    </source>
</evidence>
<dbReference type="InterPro" id="IPR045846">
    <property type="entry name" value="POLBc_alpha"/>
</dbReference>
<comment type="similarity">
    <text evidence="2">Belongs to the DNA polymerase type-B family.</text>
</comment>
<evidence type="ECO:0000313" key="16">
    <source>
        <dbReference type="EMBL" id="SBS80270.1"/>
    </source>
</evidence>
<keyword evidence="9" id="KW-0862">Zinc</keyword>
<evidence type="ECO:0000256" key="6">
    <source>
        <dbReference type="ARBA" id="ARBA00022705"/>
    </source>
</evidence>
<dbReference type="InterPro" id="IPR023211">
    <property type="entry name" value="DNA_pol_palm_dom_sf"/>
</dbReference>
<dbReference type="GO" id="GO:0003697">
    <property type="term" value="F:single-stranded DNA binding"/>
    <property type="evidence" value="ECO:0007669"/>
    <property type="project" value="TreeGrafter"/>
</dbReference>
<feature type="domain" description="DNA-directed DNA polymerase family B multifunctional" evidence="14">
    <location>
        <begin position="1790"/>
        <end position="1911"/>
    </location>
</feature>
<dbReference type="InterPro" id="IPR006134">
    <property type="entry name" value="DNA-dir_DNA_pol_B_multi_dom"/>
</dbReference>
<evidence type="ECO:0000259" key="15">
    <source>
        <dbReference type="Pfam" id="PF03104"/>
    </source>
</evidence>
<evidence type="ECO:0000256" key="5">
    <source>
        <dbReference type="ARBA" id="ARBA00022695"/>
    </source>
</evidence>
<keyword evidence="12" id="KW-0539">Nucleus</keyword>
<feature type="compositionally biased region" description="Low complexity" evidence="13">
    <location>
        <begin position="2099"/>
        <end position="2111"/>
    </location>
</feature>
<feature type="domain" description="DNA-directed DNA polymerase family B multifunctional" evidence="14">
    <location>
        <begin position="961"/>
        <end position="1446"/>
    </location>
</feature>
<dbReference type="InterPro" id="IPR006172">
    <property type="entry name" value="DNA-dir_DNA_pol_B"/>
</dbReference>
<feature type="region of interest" description="Disordered" evidence="13">
    <location>
        <begin position="272"/>
        <end position="321"/>
    </location>
</feature>
<comment type="subcellular location">
    <subcellularLocation>
        <location evidence="1">Nucleus</location>
    </subcellularLocation>
</comment>
<sequence length="2249" mass="258761">MSNVFDKLKKQRSKECKATDFYEVVSVAACRVQGGAYCNNPNEHMYVQTRVKNKNDDIYEVVDEEGYIENKNSLKEFIVGGEKDFDSSDDVIVEDINYGVLKKKGTEKEVKGKRNNPIDHFIREKKIQKIFSSGKLSKDEISKTKNIEKLMEENSSSSGSEEGSFTKKRKTRDSYEKTYNNKTGCYIRNIEYHANEMSVTQESSAARDLGTNYPGSIHPGSSHPGSSHPGSSHPGSSRGSRRGSSCRRSSNPLLDPSEKTVNLFFRAKEFDEQVSEEVKSKDQMRTGEDEGDERKEDDEKDQPCDRNKKRKIIDDESMDESENVIVEKKKKVAEEDIYSAVGMKKERMENNGRDMFLSEKEKLHKVVEYNSYVNSETVENAVYAHDGWSDPRVEDGILKKMNIPESFIRLGEEKEKDMDDVTDVTGVVDNEEETYEEKCLTNTSMLKNKYDELIINEETGYVNVYIFDICKHRNSIIIFGRTLTKLKKYRSISIYIEDVDRCYYFLLSKNKIYIKDGEEIQYGHEKYKMHIMYDFVGEFKKVREYHNIKMAKYKIVKRRNLNLCTNEEELYAKVLYSYNYDPICEKFMKGDTYDSFYCCNEDVIENFVIKKNLKLPCWVKVKDVKKNMSNNFTYCYFDCITGSKKNIYPIDKIVEKKTETKKGDEISSLVNTVESGSNTFIDLDLNKLIIKVVSLLNEENNHEVFSICSLVSAEGMKYINFCGICSKANKKVNTHYNKNNCKVYENEKLLLESFLQKIRVIDVDIYVGYNILNFDLEFLIHRCNVHNLNSDFLSRKKKLKKNEKMKVNKFSGTNSTGSMYNIIQNIKGRLIVDIYVLCKDSIKLTTYCLDEIIDSVRSKYQDKGKQSPNGQAGSGSSGNAPRPNVFKDFLVNNINLLNCSNIHMYDAQQILESHLNMYISSQIFCLNEIDNVCNVLQIIEKTRDLTKLSGYIWMRSLLCYTSERIEYFLLHEYNKKKYITPVIRKKAKKIDYDQGKGKNVASYSGGLVLDPLCGYYDTFVLYLDFNSLYPSIIIEYNVCFSTRRSGTGPTSGGDTVEDIDTVDAISANNMDDVIATNDVDDVTAANGTSDSIAMIDQLEMDDFDRSRPGILPSILKNLVEKRAFIKKLIANEKNQEKKELLLIQSLSIKLISNSIYGCLGNTNNRFYSKYMASYITLKGRSLLQHTKFKVEKEFNLKVIYGDTDSIMIDTGIKSCELSNYKESLRLAYIIKNSINKNYKKLELDLECIFSKLLLLKKKKYACAKIIDPNTGRCEYEMKGINFIKRDFSKISKLTGNEVLKIIFSNKYGPTSDGSMQNDLSEQIHEYLRGANQRILNDEFDVDFYVITKKLTKNVHEYQEKNSLGHVLVAERMIKDGYNVCVNKEIQYCVCTSESASKFYNRGSEKLNSSLCCFSVKEINKYGLQIDKEYYIRNQILLPINRLCQYIEGTSAEKLSSCFNIYDVKEIKTDVQLEESSLETNVLSLLNESEERFRDIHLKGFLTCPHCTHNVKPTVFIKYFRCNKCLSYLSIEQIRNYIFSFIHHLCTTFYKQQYICNSCSLKTRRILLKEPQNCPCLNCENNKDSLKPLVSKKYIYLILEYFLFLLKGNLKSIPEGAHEKGAPAQVGEEGHPQDATPATSTSSVAPTEAASLGGGIYSKEQDGDEYAPDVNVCICVDSGFKTYLSKDDKSAKKGFKIETYDDICRNKVLTLTITKGLQMKYPNISNFISYLNLKSNSFCINYNEERHTIRNSIKNIVQHNVYSQIFFDQVFSVFYLPLSANVSELLIKNHPFLYFNVREQKRKRFDVDFYVITKKLTKNVHEYQEKNSLGHVLVAERMIKDGYNVCVNKEIQYCVCTSESASKFYNRGSEKLNSSLCCFSVKEINKYGLQIDKEYYIRNQILLPINRLCQYIEGTSAEKLSSCFNIYDVKEIKTDVQLEESSLETNVLSLLNESEERFRDIHLKGFLTCPHCTHNVKPTVFIKYFRCNKCLSYLSIEQIRNYIFSFIHHLCTTFYKQQYICNSCSLKTRRILLKEPQNCPCLNCENNKDSLKPLVSKKYIYLILEYFLFLLKGNLKSIPEGAHEKGAPAQVGEEGHPQDATPATSTSSVAPTEAASLGGGIYSKEQDGDEYAPDVNVCICVDSGFKTYLSKDDKSAKKGFKIETYDDICRNKVLTLTITKGLQMKYPNISNFISYLNLKSNSFCINYNEERHTIRNSIKNIVQHNVYSQIFFDQVFSVFYLPLSANVSEL</sequence>
<keyword evidence="5" id="KW-0548">Nucleotidyltransferase</keyword>
<evidence type="ECO:0000256" key="13">
    <source>
        <dbReference type="SAM" id="MobiDB-lite"/>
    </source>
</evidence>
<evidence type="ECO:0000256" key="3">
    <source>
        <dbReference type="ARBA" id="ARBA00012417"/>
    </source>
</evidence>
<keyword evidence="8" id="KW-0863">Zinc-finger</keyword>
<dbReference type="SUPFAM" id="SSF56672">
    <property type="entry name" value="DNA/RNA polymerases"/>
    <property type="match status" value="2"/>
</dbReference>
<keyword evidence="11" id="KW-0238">DNA-binding</keyword>
<feature type="domain" description="DNA-directed DNA polymerase family B exonuclease" evidence="15">
    <location>
        <begin position="600"/>
        <end position="852"/>
    </location>
</feature>
<keyword evidence="10" id="KW-0239">DNA-directed DNA polymerase</keyword>
<feature type="compositionally biased region" description="Low complexity" evidence="13">
    <location>
        <begin position="1634"/>
        <end position="1646"/>
    </location>
</feature>
<dbReference type="GO" id="GO:0006273">
    <property type="term" value="P:lagging strand elongation"/>
    <property type="evidence" value="ECO:0007669"/>
    <property type="project" value="TreeGrafter"/>
</dbReference>
<dbReference type="EC" id="2.7.7.7" evidence="3"/>
<dbReference type="SMART" id="SM00486">
    <property type="entry name" value="POLBc"/>
    <property type="match status" value="1"/>
</dbReference>
<protein>
    <recommendedName>
        <fullName evidence="3">DNA-directed DNA polymerase</fullName>
        <ecNumber evidence="3">2.7.7.7</ecNumber>
    </recommendedName>
</protein>
<evidence type="ECO:0000256" key="8">
    <source>
        <dbReference type="ARBA" id="ARBA00022771"/>
    </source>
</evidence>
<keyword evidence="4" id="KW-0808">Transferase</keyword>
<dbReference type="PANTHER" id="PTHR45861">
    <property type="entry name" value="DNA POLYMERASE ALPHA CATALYTIC SUBUNIT"/>
    <property type="match status" value="1"/>
</dbReference>
<dbReference type="GO" id="GO:0008270">
    <property type="term" value="F:zinc ion binding"/>
    <property type="evidence" value="ECO:0007669"/>
    <property type="project" value="UniProtKB-KW"/>
</dbReference>
<evidence type="ECO:0000259" key="14">
    <source>
        <dbReference type="Pfam" id="PF00136"/>
    </source>
</evidence>
<dbReference type="InterPro" id="IPR012337">
    <property type="entry name" value="RNaseH-like_sf"/>
</dbReference>
<dbReference type="NCBIfam" id="TIGR00592">
    <property type="entry name" value="pol2"/>
    <property type="match status" value="1"/>
</dbReference>
<dbReference type="PRINTS" id="PR00106">
    <property type="entry name" value="DNAPOLB"/>
</dbReference>
<dbReference type="Pfam" id="PF03104">
    <property type="entry name" value="DNA_pol_B_exo1"/>
    <property type="match status" value="1"/>
</dbReference>
<dbReference type="GO" id="GO:0003682">
    <property type="term" value="F:chromatin binding"/>
    <property type="evidence" value="ECO:0007669"/>
    <property type="project" value="TreeGrafter"/>
</dbReference>
<feature type="region of interest" description="Disordered" evidence="13">
    <location>
        <begin position="199"/>
        <end position="257"/>
    </location>
</feature>
<dbReference type="GO" id="GO:0005658">
    <property type="term" value="C:alpha DNA polymerase:primase complex"/>
    <property type="evidence" value="ECO:0007669"/>
    <property type="project" value="TreeGrafter"/>
</dbReference>
<dbReference type="Gene3D" id="1.10.132.60">
    <property type="entry name" value="DNA polymerase family B, C-terminal domain"/>
    <property type="match status" value="2"/>
</dbReference>
<dbReference type="GO" id="GO:0000166">
    <property type="term" value="F:nucleotide binding"/>
    <property type="evidence" value="ECO:0007669"/>
    <property type="project" value="InterPro"/>
</dbReference>
<evidence type="ECO:0000256" key="4">
    <source>
        <dbReference type="ARBA" id="ARBA00022679"/>
    </source>
</evidence>
<dbReference type="InterPro" id="IPR043502">
    <property type="entry name" value="DNA/RNA_pol_sf"/>
</dbReference>
<dbReference type="CDD" id="cd05532">
    <property type="entry name" value="POLBc_alpha"/>
    <property type="match status" value="1"/>
</dbReference>
<feature type="compositionally biased region" description="Basic and acidic residues" evidence="13">
    <location>
        <begin position="272"/>
        <end position="294"/>
    </location>
</feature>
<dbReference type="Gene3D" id="2.40.50.730">
    <property type="match status" value="1"/>
</dbReference>
<dbReference type="GO" id="GO:1902975">
    <property type="term" value="P:mitotic DNA replication initiation"/>
    <property type="evidence" value="ECO:0007669"/>
    <property type="project" value="InterPro"/>
</dbReference>
<evidence type="ECO:0000256" key="12">
    <source>
        <dbReference type="ARBA" id="ARBA00023242"/>
    </source>
</evidence>
<dbReference type="PROSITE" id="PS00116">
    <property type="entry name" value="DNA_POLYMERASE_B"/>
    <property type="match status" value="1"/>
</dbReference>
<name>A0A1A8VNC5_PLAOA</name>
<feature type="region of interest" description="Disordered" evidence="13">
    <location>
        <begin position="150"/>
        <end position="174"/>
    </location>
</feature>
<dbReference type="InterPro" id="IPR036397">
    <property type="entry name" value="RNaseH_sf"/>
</dbReference>
<evidence type="ECO:0000256" key="11">
    <source>
        <dbReference type="ARBA" id="ARBA00023125"/>
    </source>
</evidence>
<keyword evidence="7" id="KW-0479">Metal-binding</keyword>
<keyword evidence="6" id="KW-0235">DNA replication</keyword>
<evidence type="ECO:0000256" key="7">
    <source>
        <dbReference type="ARBA" id="ARBA00022723"/>
    </source>
</evidence>
<dbReference type="Gene3D" id="3.90.1600.10">
    <property type="entry name" value="Palm domain of DNA polymerase"/>
    <property type="match status" value="1"/>
</dbReference>
<dbReference type="GO" id="GO:0006272">
    <property type="term" value="P:leading strand elongation"/>
    <property type="evidence" value="ECO:0007669"/>
    <property type="project" value="TreeGrafter"/>
</dbReference>
<reference evidence="17" key="1">
    <citation type="submission" date="2016-05" db="EMBL/GenBank/DDBJ databases">
        <authorList>
            <person name="Naeem Raeece"/>
        </authorList>
    </citation>
    <scope>NUCLEOTIDE SEQUENCE [LARGE SCALE GENOMIC DNA]</scope>
</reference>
<dbReference type="Gene3D" id="6.10.10.100">
    <property type="match status" value="1"/>
</dbReference>
<feature type="region of interest" description="Disordered" evidence="13">
    <location>
        <begin position="1618"/>
        <end position="1646"/>
    </location>
</feature>
<evidence type="ECO:0000256" key="9">
    <source>
        <dbReference type="ARBA" id="ARBA00022833"/>
    </source>
</evidence>
<dbReference type="InterPro" id="IPR042087">
    <property type="entry name" value="DNA_pol_B_thumb"/>
</dbReference>
<dbReference type="InterPro" id="IPR006133">
    <property type="entry name" value="DNA-dir_DNA_pol_B_exonuc"/>
</dbReference>
<evidence type="ECO:0000313" key="17">
    <source>
        <dbReference type="Proteomes" id="UP000078560"/>
    </source>
</evidence>
<feature type="compositionally biased region" description="Low complexity" evidence="13">
    <location>
        <begin position="153"/>
        <end position="163"/>
    </location>
</feature>
<dbReference type="FunFam" id="3.90.1600.10:FF:000018">
    <property type="entry name" value="DNA polymerase"/>
    <property type="match status" value="1"/>
</dbReference>
<evidence type="ECO:0000256" key="2">
    <source>
        <dbReference type="ARBA" id="ARBA00005755"/>
    </source>
</evidence>
<dbReference type="Proteomes" id="UP000078560">
    <property type="component" value="Unassembled WGS sequence"/>
</dbReference>
<dbReference type="Gene3D" id="1.10.287.690">
    <property type="entry name" value="Helix hairpin bin"/>
    <property type="match status" value="1"/>
</dbReference>
<dbReference type="Pfam" id="PF00136">
    <property type="entry name" value="DNA_pol_B"/>
    <property type="match status" value="2"/>
</dbReference>
<dbReference type="SUPFAM" id="SSF53098">
    <property type="entry name" value="Ribonuclease H-like"/>
    <property type="match status" value="1"/>
</dbReference>
<gene>
    <name evidence="16" type="ORF">POVCU2_0004570</name>
</gene>
<dbReference type="PANTHER" id="PTHR45861:SF1">
    <property type="entry name" value="DNA POLYMERASE ALPHA CATALYTIC SUBUNIT"/>
    <property type="match status" value="1"/>
</dbReference>
<dbReference type="GO" id="GO:0003688">
    <property type="term" value="F:DNA replication origin binding"/>
    <property type="evidence" value="ECO:0007669"/>
    <property type="project" value="TreeGrafter"/>
</dbReference>
<proteinExistence type="inferred from homology"/>